<evidence type="ECO:0008006" key="3">
    <source>
        <dbReference type="Google" id="ProtNLM"/>
    </source>
</evidence>
<proteinExistence type="predicted"/>
<gene>
    <name evidence="1" type="ORF">J4E00_22500</name>
</gene>
<name>A0ABS3QKU3_9BACT</name>
<reference evidence="1 2" key="1">
    <citation type="submission" date="2021-03" db="EMBL/GenBank/DDBJ databases">
        <authorList>
            <person name="Kim M.K."/>
        </authorList>
    </citation>
    <scope>NUCLEOTIDE SEQUENCE [LARGE SCALE GENOMIC DNA]</scope>
    <source>
        <strain evidence="1 2">BT442</strain>
    </source>
</reference>
<evidence type="ECO:0000313" key="1">
    <source>
        <dbReference type="EMBL" id="MBO2011852.1"/>
    </source>
</evidence>
<organism evidence="1 2">
    <name type="scientific">Hymenobacter negativus</name>
    <dbReference type="NCBI Taxonomy" id="2795026"/>
    <lineage>
        <taxon>Bacteria</taxon>
        <taxon>Pseudomonadati</taxon>
        <taxon>Bacteroidota</taxon>
        <taxon>Cytophagia</taxon>
        <taxon>Cytophagales</taxon>
        <taxon>Hymenobacteraceae</taxon>
        <taxon>Hymenobacter</taxon>
    </lineage>
</organism>
<keyword evidence="2" id="KW-1185">Reference proteome</keyword>
<dbReference type="RefSeq" id="WP_208177540.1">
    <property type="nucleotide sequence ID" value="NZ_JAGETZ010000013.1"/>
</dbReference>
<dbReference type="Proteomes" id="UP000664369">
    <property type="component" value="Unassembled WGS sequence"/>
</dbReference>
<protein>
    <recommendedName>
        <fullName evidence="3">Copper chaperone</fullName>
    </recommendedName>
</protein>
<evidence type="ECO:0000313" key="2">
    <source>
        <dbReference type="Proteomes" id="UP000664369"/>
    </source>
</evidence>
<dbReference type="EMBL" id="JAGETZ010000013">
    <property type="protein sequence ID" value="MBO2011852.1"/>
    <property type="molecule type" value="Genomic_DNA"/>
</dbReference>
<accession>A0ABS3QKU3</accession>
<sequence length="74" mass="8138">MPEVEVFRTDVACPCIATSLLRCLRVRFPTWRITFDLDDCDRILRVASPAGPPDARAVAALLHAHGHACTPLPD</sequence>
<comment type="caution">
    <text evidence="1">The sequence shown here is derived from an EMBL/GenBank/DDBJ whole genome shotgun (WGS) entry which is preliminary data.</text>
</comment>